<evidence type="ECO:0000313" key="3">
    <source>
        <dbReference type="EMBL" id="RKF55136.1"/>
    </source>
</evidence>
<proteinExistence type="predicted"/>
<feature type="region of interest" description="Disordered" evidence="1">
    <location>
        <begin position="283"/>
        <end position="315"/>
    </location>
</feature>
<gene>
    <name evidence="3" type="ORF">GcM3_204025</name>
</gene>
<name>A0A420HCF9_9PEZI</name>
<dbReference type="Pfam" id="PF12927">
    <property type="entry name" value="DUF3835"/>
    <property type="match status" value="1"/>
</dbReference>
<dbReference type="GO" id="GO:0003682">
    <property type="term" value="F:chromatin binding"/>
    <property type="evidence" value="ECO:0007669"/>
    <property type="project" value="TreeGrafter"/>
</dbReference>
<dbReference type="InterPro" id="IPR024325">
    <property type="entry name" value="DUF3835"/>
</dbReference>
<dbReference type="GO" id="GO:0003714">
    <property type="term" value="F:transcription corepressor activity"/>
    <property type="evidence" value="ECO:0007669"/>
    <property type="project" value="TreeGrafter"/>
</dbReference>
<accession>A0A420HCF9</accession>
<evidence type="ECO:0000313" key="4">
    <source>
        <dbReference type="Proteomes" id="UP000283383"/>
    </source>
</evidence>
<dbReference type="AlphaFoldDB" id="A0A420HCF9"/>
<dbReference type="SUPFAM" id="SSF46579">
    <property type="entry name" value="Prefoldin"/>
    <property type="match status" value="1"/>
</dbReference>
<organism evidence="3 4">
    <name type="scientific">Golovinomyces cichoracearum</name>
    <dbReference type="NCBI Taxonomy" id="62708"/>
    <lineage>
        <taxon>Eukaryota</taxon>
        <taxon>Fungi</taxon>
        <taxon>Dikarya</taxon>
        <taxon>Ascomycota</taxon>
        <taxon>Pezizomycotina</taxon>
        <taxon>Leotiomycetes</taxon>
        <taxon>Erysiphales</taxon>
        <taxon>Erysiphaceae</taxon>
        <taxon>Golovinomyces</taxon>
    </lineage>
</organism>
<evidence type="ECO:0000256" key="1">
    <source>
        <dbReference type="SAM" id="MobiDB-lite"/>
    </source>
</evidence>
<feature type="region of interest" description="Disordered" evidence="1">
    <location>
        <begin position="362"/>
        <end position="428"/>
    </location>
</feature>
<feature type="region of interest" description="Disordered" evidence="1">
    <location>
        <begin position="214"/>
        <end position="253"/>
    </location>
</feature>
<dbReference type="GO" id="GO:0019212">
    <property type="term" value="F:phosphatase inhibitor activity"/>
    <property type="evidence" value="ECO:0007669"/>
    <property type="project" value="TreeGrafter"/>
</dbReference>
<reference evidence="3 4" key="1">
    <citation type="journal article" date="2018" name="BMC Genomics">
        <title>Comparative genome analyses reveal sequence features reflecting distinct modes of host-adaptation between dicot and monocot powdery mildew.</title>
        <authorList>
            <person name="Wu Y."/>
            <person name="Ma X."/>
            <person name="Pan Z."/>
            <person name="Kale S.D."/>
            <person name="Song Y."/>
            <person name="King H."/>
            <person name="Zhang Q."/>
            <person name="Presley C."/>
            <person name="Deng X."/>
            <person name="Wei C.I."/>
            <person name="Xiao S."/>
        </authorList>
    </citation>
    <scope>NUCLEOTIDE SEQUENCE [LARGE SCALE GENOMIC DNA]</scope>
    <source>
        <strain evidence="3">UMSG3</strain>
    </source>
</reference>
<dbReference type="Pfam" id="PF13758">
    <property type="entry name" value="Prefoldin_3"/>
    <property type="match status" value="1"/>
</dbReference>
<sequence length="538" mass="60562">MVSTSNNDFLEVDPRRQLLQNNIERLHTTIRHWQLWEAEYEGLKEEIFSIDSKSGLKDLSTVCEQYDGELVTKKEVNEILRSATSRDTAQIINLLDRRIEYVERNICSVQKQIEAAKKMLTTVSTTSTSETPYKEDLPFTEIMEELDDQGNIVSSQLFTPSSSKPQLLEVLRKAGVKDLPKSMEKAAQPIISSNIPNDQIPLAATKKTVSFVDGTKLGPKTEKPSPKKGRQILTQPRQEKISPCENPVIPSGESAEDAALRREMLEYGMLEVGSVVAELEIESNSDWSSDWSDQDSEEIEHSSDEEDSFGRSTGRVISDEFRQRMIELEERMGEITMKNIINKGSDLETVEEGIGYITIPNKENSKENPIKTDKISGNFVANPSQGEAPTNIPEIESSEESRISRTSDISERNTKSKSIDSTSSEKTTAMQGNISNLEGLEPHSSNRPVYKSLKGRPLAATVTEREIPTMESVTEPNEMNPHLLRQEVAIEYYKIRNMMIQKQGGFMKENESERVEFTEEEGGPKKISRFKAARLAKS</sequence>
<evidence type="ECO:0000259" key="2">
    <source>
        <dbReference type="Pfam" id="PF12927"/>
    </source>
</evidence>
<protein>
    <recommendedName>
        <fullName evidence="2">DUF3835 domain-containing protein</fullName>
    </recommendedName>
</protein>
<dbReference type="PANTHER" id="PTHR15111:SF0">
    <property type="entry name" value="UNCONVENTIONAL PREFOLDIN RPB5 INTERACTOR 1"/>
    <property type="match status" value="1"/>
</dbReference>
<feature type="compositionally biased region" description="Basic and acidic residues" evidence="1">
    <location>
        <begin position="363"/>
        <end position="374"/>
    </location>
</feature>
<feature type="compositionally biased region" description="Polar residues" evidence="1">
    <location>
        <begin position="419"/>
        <end position="428"/>
    </location>
</feature>
<dbReference type="Proteomes" id="UP000283383">
    <property type="component" value="Unassembled WGS sequence"/>
</dbReference>
<feature type="compositionally biased region" description="Acidic residues" evidence="1">
    <location>
        <begin position="292"/>
        <end position="307"/>
    </location>
</feature>
<dbReference type="InterPro" id="IPR039553">
    <property type="entry name" value="Prefoldin-like"/>
</dbReference>
<feature type="compositionally biased region" description="Basic and acidic residues" evidence="1">
    <location>
        <begin position="399"/>
        <end position="418"/>
    </location>
</feature>
<feature type="compositionally biased region" description="Polar residues" evidence="1">
    <location>
        <begin position="379"/>
        <end position="388"/>
    </location>
</feature>
<dbReference type="GO" id="GO:0000122">
    <property type="term" value="P:negative regulation of transcription by RNA polymerase II"/>
    <property type="evidence" value="ECO:0007669"/>
    <property type="project" value="TreeGrafter"/>
</dbReference>
<feature type="domain" description="DUF3835" evidence="2">
    <location>
        <begin position="458"/>
        <end position="535"/>
    </location>
</feature>
<keyword evidence="4" id="KW-1185">Reference proteome</keyword>
<dbReference type="PANTHER" id="PTHR15111">
    <property type="entry name" value="RNA POLYMERASE II SUBUNIT 5-MEDIATING PROTEIN NNX3"/>
    <property type="match status" value="1"/>
</dbReference>
<dbReference type="InterPro" id="IPR052255">
    <property type="entry name" value="RNA_pol_II_subunit5-mediator"/>
</dbReference>
<dbReference type="EMBL" id="MCBQ01020415">
    <property type="protein sequence ID" value="RKF55136.1"/>
    <property type="molecule type" value="Genomic_DNA"/>
</dbReference>
<comment type="caution">
    <text evidence="3">The sequence shown here is derived from an EMBL/GenBank/DDBJ whole genome shotgun (WGS) entry which is preliminary data.</text>
</comment>